<reference evidence="1" key="1">
    <citation type="submission" date="2023-11" db="EMBL/GenBank/DDBJ databases">
        <authorList>
            <person name="Poullet M."/>
        </authorList>
    </citation>
    <scope>NUCLEOTIDE SEQUENCE</scope>
    <source>
        <strain evidence="1">E1834</strain>
    </source>
</reference>
<proteinExistence type="predicted"/>
<evidence type="ECO:0000313" key="2">
    <source>
        <dbReference type="Proteomes" id="UP001497535"/>
    </source>
</evidence>
<dbReference type="Proteomes" id="UP001497535">
    <property type="component" value="Unassembled WGS sequence"/>
</dbReference>
<comment type="caution">
    <text evidence="1">The sequence shown here is derived from an EMBL/GenBank/DDBJ whole genome shotgun (WGS) entry which is preliminary data.</text>
</comment>
<gene>
    <name evidence="1" type="ORF">MENTE1834_LOCUS39523</name>
</gene>
<accession>A0ACB1AM73</accession>
<keyword evidence="2" id="KW-1185">Reference proteome</keyword>
<sequence>MFSIFWLNFFLILFYFLLFNVDCMWNRFKGKKKEKSLLEAPLLSQQNYEEGSSSSGTQSIQHFQPNNGKKILLVTEALYPHYKFSVC</sequence>
<protein>
    <submittedName>
        <fullName evidence="1">Uncharacterized protein</fullName>
    </submittedName>
</protein>
<name>A0ACB1AM73_MELEN</name>
<organism evidence="1 2">
    <name type="scientific">Meloidogyne enterolobii</name>
    <name type="common">Root-knot nematode worm</name>
    <name type="synonym">Meloidogyne mayaguensis</name>
    <dbReference type="NCBI Taxonomy" id="390850"/>
    <lineage>
        <taxon>Eukaryota</taxon>
        <taxon>Metazoa</taxon>
        <taxon>Ecdysozoa</taxon>
        <taxon>Nematoda</taxon>
        <taxon>Chromadorea</taxon>
        <taxon>Rhabditida</taxon>
        <taxon>Tylenchina</taxon>
        <taxon>Tylenchomorpha</taxon>
        <taxon>Tylenchoidea</taxon>
        <taxon>Meloidogynidae</taxon>
        <taxon>Meloidogyninae</taxon>
        <taxon>Meloidogyne</taxon>
    </lineage>
</organism>
<evidence type="ECO:0000313" key="1">
    <source>
        <dbReference type="EMBL" id="CAK5091672.1"/>
    </source>
</evidence>
<dbReference type="EMBL" id="CAVMJV010000089">
    <property type="protein sequence ID" value="CAK5091672.1"/>
    <property type="molecule type" value="Genomic_DNA"/>
</dbReference>